<feature type="region of interest" description="Disordered" evidence="1">
    <location>
        <begin position="1"/>
        <end position="54"/>
    </location>
</feature>
<dbReference type="KEGG" id="bdi:100836156"/>
<accession>I1HWX5</accession>
<evidence type="ECO:0000313" key="2">
    <source>
        <dbReference type="EMBL" id="KQJ93174.1"/>
    </source>
</evidence>
<organism evidence="3">
    <name type="scientific">Brachypodium distachyon</name>
    <name type="common">Purple false brome</name>
    <name type="synonym">Trachynia distachya</name>
    <dbReference type="NCBI Taxonomy" id="15368"/>
    <lineage>
        <taxon>Eukaryota</taxon>
        <taxon>Viridiplantae</taxon>
        <taxon>Streptophyta</taxon>
        <taxon>Embryophyta</taxon>
        <taxon>Tracheophyta</taxon>
        <taxon>Spermatophyta</taxon>
        <taxon>Magnoliopsida</taxon>
        <taxon>Liliopsida</taxon>
        <taxon>Poales</taxon>
        <taxon>Poaceae</taxon>
        <taxon>BOP clade</taxon>
        <taxon>Pooideae</taxon>
        <taxon>Stipodae</taxon>
        <taxon>Brachypodieae</taxon>
        <taxon>Brachypodium</taxon>
    </lineage>
</organism>
<feature type="region of interest" description="Disordered" evidence="1">
    <location>
        <begin position="184"/>
        <end position="217"/>
    </location>
</feature>
<reference evidence="3" key="3">
    <citation type="submission" date="2018-08" db="UniProtKB">
        <authorList>
            <consortium name="EnsemblPlants"/>
        </authorList>
    </citation>
    <scope>IDENTIFICATION</scope>
    <source>
        <strain evidence="3">cv. Bd21</strain>
    </source>
</reference>
<dbReference type="OMA" id="YRQDLFG"/>
<feature type="region of interest" description="Disordered" evidence="1">
    <location>
        <begin position="124"/>
        <end position="151"/>
    </location>
</feature>
<dbReference type="PANTHER" id="PTHR33095">
    <property type="entry name" value="OS07G0619500 PROTEIN"/>
    <property type="match status" value="1"/>
</dbReference>
<feature type="compositionally biased region" description="Low complexity" evidence="1">
    <location>
        <begin position="14"/>
        <end position="23"/>
    </location>
</feature>
<reference evidence="2" key="2">
    <citation type="submission" date="2017-06" db="EMBL/GenBank/DDBJ databases">
        <title>WGS assembly of Brachypodium distachyon.</title>
        <authorList>
            <consortium name="The International Brachypodium Initiative"/>
            <person name="Lucas S."/>
            <person name="Harmon-Smith M."/>
            <person name="Lail K."/>
            <person name="Tice H."/>
            <person name="Grimwood J."/>
            <person name="Bruce D."/>
            <person name="Barry K."/>
            <person name="Shu S."/>
            <person name="Lindquist E."/>
            <person name="Wang M."/>
            <person name="Pitluck S."/>
            <person name="Vogel J.P."/>
            <person name="Garvin D.F."/>
            <person name="Mockler T.C."/>
            <person name="Schmutz J."/>
            <person name="Rokhsar D."/>
            <person name="Bevan M.W."/>
        </authorList>
    </citation>
    <scope>NUCLEOTIDE SEQUENCE</scope>
    <source>
        <strain evidence="2">Bd21</strain>
    </source>
</reference>
<dbReference type="EnsemblPlants" id="KQJ93174">
    <property type="protein sequence ID" value="KQJ93174"/>
    <property type="gene ID" value="BRADI_3g03070v3"/>
</dbReference>
<reference evidence="2 3" key="1">
    <citation type="journal article" date="2010" name="Nature">
        <title>Genome sequencing and analysis of the model grass Brachypodium distachyon.</title>
        <authorList>
            <consortium name="International Brachypodium Initiative"/>
        </authorList>
    </citation>
    <scope>NUCLEOTIDE SEQUENCE [LARGE SCALE GENOMIC DNA]</scope>
    <source>
        <strain evidence="2">Bd21</strain>
        <strain evidence="3">cv. Bd21</strain>
    </source>
</reference>
<feature type="compositionally biased region" description="Acidic residues" evidence="1">
    <location>
        <begin position="30"/>
        <end position="46"/>
    </location>
</feature>
<dbReference type="InterPro" id="IPR012442">
    <property type="entry name" value="DUF1645_plant"/>
</dbReference>
<dbReference type="RefSeq" id="XP_003570889.1">
    <property type="nucleotide sequence ID" value="XM_003570841.4"/>
</dbReference>
<proteinExistence type="predicted"/>
<feature type="compositionally biased region" description="Polar residues" evidence="1">
    <location>
        <begin position="138"/>
        <end position="151"/>
    </location>
</feature>
<evidence type="ECO:0000313" key="3">
    <source>
        <dbReference type="EnsemblPlants" id="KQJ93174"/>
    </source>
</evidence>
<dbReference type="HOGENOM" id="CLU_059090_1_0_1"/>
<evidence type="ECO:0000256" key="1">
    <source>
        <dbReference type="SAM" id="MobiDB-lite"/>
    </source>
</evidence>
<name>I1HWX5_BRADI</name>
<gene>
    <name evidence="3" type="primary">LOC100836156</name>
    <name evidence="2" type="ORF">BRADI_3g03070v3</name>
</gene>
<keyword evidence="4" id="KW-1185">Reference proteome</keyword>
<dbReference type="OrthoDB" id="666789at2759"/>
<evidence type="ECO:0000313" key="4">
    <source>
        <dbReference type="Proteomes" id="UP000008810"/>
    </source>
</evidence>
<dbReference type="PANTHER" id="PTHR33095:SF111">
    <property type="entry name" value="OS02G0134200 PROTEIN"/>
    <property type="match status" value="1"/>
</dbReference>
<dbReference type="AlphaFoldDB" id="I1HWX5"/>
<sequence length="267" mass="28277">MARLATILSFGDHAQAQLPHPQQQTPPPAPEEEEEEEERDLFDDAASDGSADSFEFAFAPPLTADGASLPAPAPADDIFAHGRILPAYPVFSFNSEEDDARGGPAFSATAPPSPDTCCAWAPRSAPGSPARERAFPKSASTGQKTVSFSTAASPGRFRLRDLLGSNGRSHSDGKDKFLFIQPKPKPAAAAAQAAPAPKKKKKQGGNGDGGNKKKAATEMDMATAHRLFYSKPGGPQQHAQALPYRTGIVGFFAAAHALRRPQHNHPY</sequence>
<dbReference type="Proteomes" id="UP000008810">
    <property type="component" value="Chromosome 3"/>
</dbReference>
<dbReference type="Gramene" id="KQJ93174">
    <property type="protein sequence ID" value="KQJ93174"/>
    <property type="gene ID" value="BRADI_3g03070v3"/>
</dbReference>
<protein>
    <submittedName>
        <fullName evidence="2 3">Uncharacterized protein</fullName>
    </submittedName>
</protein>
<dbReference type="eggNOG" id="ENOG502RXGK">
    <property type="taxonomic scope" value="Eukaryota"/>
</dbReference>
<dbReference type="Pfam" id="PF07816">
    <property type="entry name" value="DUF1645"/>
    <property type="match status" value="1"/>
</dbReference>
<dbReference type="STRING" id="15368.I1HWX5"/>
<dbReference type="EMBL" id="CM000882">
    <property type="protein sequence ID" value="KQJ93174.1"/>
    <property type="molecule type" value="Genomic_DNA"/>
</dbReference>
<feature type="compositionally biased region" description="Low complexity" evidence="1">
    <location>
        <begin position="186"/>
        <end position="196"/>
    </location>
</feature>
<dbReference type="GeneID" id="100836156"/>